<evidence type="ECO:0000256" key="3">
    <source>
        <dbReference type="ARBA" id="ARBA00023163"/>
    </source>
</evidence>
<dbReference type="SUPFAM" id="SSF46785">
    <property type="entry name" value="Winged helix' DNA-binding domain"/>
    <property type="match status" value="1"/>
</dbReference>
<evidence type="ECO:0000259" key="4">
    <source>
        <dbReference type="PROSITE" id="PS50949"/>
    </source>
</evidence>
<dbReference type="GO" id="GO:0003677">
    <property type="term" value="F:DNA binding"/>
    <property type="evidence" value="ECO:0007669"/>
    <property type="project" value="UniProtKB-KW"/>
</dbReference>
<comment type="caution">
    <text evidence="5">The sequence shown here is derived from an EMBL/GenBank/DDBJ whole genome shotgun (WGS) entry which is preliminary data.</text>
</comment>
<dbReference type="Pfam" id="PF00392">
    <property type="entry name" value="GntR"/>
    <property type="match status" value="1"/>
</dbReference>
<dbReference type="SMART" id="SM00895">
    <property type="entry name" value="FCD"/>
    <property type="match status" value="1"/>
</dbReference>
<dbReference type="Gene3D" id="1.10.10.10">
    <property type="entry name" value="Winged helix-like DNA-binding domain superfamily/Winged helix DNA-binding domain"/>
    <property type="match status" value="1"/>
</dbReference>
<dbReference type="PROSITE" id="PS50949">
    <property type="entry name" value="HTH_GNTR"/>
    <property type="match status" value="1"/>
</dbReference>
<dbReference type="InterPro" id="IPR000524">
    <property type="entry name" value="Tscrpt_reg_HTH_GntR"/>
</dbReference>
<evidence type="ECO:0000313" key="6">
    <source>
        <dbReference type="Proteomes" id="UP000619295"/>
    </source>
</evidence>
<reference evidence="5" key="1">
    <citation type="submission" date="2020-09" db="EMBL/GenBank/DDBJ databases">
        <title>Bosea spartocytisi sp. nov. a root nodule endophyte of Spartocytisus supranubius in the high mountain ecosystem fo the Teide National Park (Canary Islands, Spain).</title>
        <authorList>
            <person name="Pulido-Suarez L."/>
            <person name="Peix A."/>
            <person name="Igual J.M."/>
            <person name="Socas-Perez N."/>
            <person name="Velazquez E."/>
            <person name="Flores-Felix J.D."/>
            <person name="Leon-Barrios M."/>
        </authorList>
    </citation>
    <scope>NUCLEOTIDE SEQUENCE</scope>
    <source>
        <strain evidence="5">SSUT16</strain>
    </source>
</reference>
<gene>
    <name evidence="5" type="ORF">IED13_25305</name>
</gene>
<evidence type="ECO:0000256" key="1">
    <source>
        <dbReference type="ARBA" id="ARBA00023015"/>
    </source>
</evidence>
<dbReference type="PANTHER" id="PTHR43537">
    <property type="entry name" value="TRANSCRIPTIONAL REGULATOR, GNTR FAMILY"/>
    <property type="match status" value="1"/>
</dbReference>
<dbReference type="InterPro" id="IPR036390">
    <property type="entry name" value="WH_DNA-bd_sf"/>
</dbReference>
<name>A0A927EDV6_9HYPH</name>
<dbReference type="RefSeq" id="WP_038360976.1">
    <property type="nucleotide sequence ID" value="NZ_JACXWY010000027.1"/>
</dbReference>
<proteinExistence type="predicted"/>
<sequence>MTNRKPARTSSVVESLGIEIVGGNPPPGGALAAEPALEARFQVSRGVVREAVRILAAKGLVSVRQRHGTHVRPRHEWSWLDRDLIGWIAASGISRADLLAFAEARRIIEPEAAALAATRATNVQRDAISAAYAAMVRDRHDPARAISADKAFHLAVLDATHNPVLQSLHGAIDALLSAIFDFTVTVFEGNLDNHGAVAAAIQREDADAARQAMRALLNYTGDYLEHR</sequence>
<dbReference type="InterPro" id="IPR008920">
    <property type="entry name" value="TF_FadR/GntR_C"/>
</dbReference>
<keyword evidence="1" id="KW-0805">Transcription regulation</keyword>
<evidence type="ECO:0000256" key="2">
    <source>
        <dbReference type="ARBA" id="ARBA00023125"/>
    </source>
</evidence>
<protein>
    <submittedName>
        <fullName evidence="5">FadR family transcriptional regulator</fullName>
    </submittedName>
</protein>
<feature type="domain" description="HTH gntR-type" evidence="4">
    <location>
        <begin position="6"/>
        <end position="74"/>
    </location>
</feature>
<dbReference type="SMART" id="SM00345">
    <property type="entry name" value="HTH_GNTR"/>
    <property type="match status" value="1"/>
</dbReference>
<dbReference type="PRINTS" id="PR00035">
    <property type="entry name" value="HTHGNTR"/>
</dbReference>
<dbReference type="InterPro" id="IPR011711">
    <property type="entry name" value="GntR_C"/>
</dbReference>
<dbReference type="GO" id="GO:0003700">
    <property type="term" value="F:DNA-binding transcription factor activity"/>
    <property type="evidence" value="ECO:0007669"/>
    <property type="project" value="InterPro"/>
</dbReference>
<evidence type="ECO:0000313" key="5">
    <source>
        <dbReference type="EMBL" id="MBD3849030.1"/>
    </source>
</evidence>
<organism evidence="5 6">
    <name type="scientific">Bosea spartocytisi</name>
    <dbReference type="NCBI Taxonomy" id="2773451"/>
    <lineage>
        <taxon>Bacteria</taxon>
        <taxon>Pseudomonadati</taxon>
        <taxon>Pseudomonadota</taxon>
        <taxon>Alphaproteobacteria</taxon>
        <taxon>Hyphomicrobiales</taxon>
        <taxon>Boseaceae</taxon>
        <taxon>Bosea</taxon>
    </lineage>
</organism>
<dbReference type="PANTHER" id="PTHR43537:SF44">
    <property type="entry name" value="GNTR FAMILY REGULATORY PROTEIN"/>
    <property type="match status" value="1"/>
</dbReference>
<accession>A0A927EDV6</accession>
<keyword evidence="6" id="KW-1185">Reference proteome</keyword>
<dbReference type="SUPFAM" id="SSF48008">
    <property type="entry name" value="GntR ligand-binding domain-like"/>
    <property type="match status" value="1"/>
</dbReference>
<dbReference type="Gene3D" id="1.20.120.530">
    <property type="entry name" value="GntR ligand-binding domain-like"/>
    <property type="match status" value="1"/>
</dbReference>
<keyword evidence="3" id="KW-0804">Transcription</keyword>
<dbReference type="Proteomes" id="UP000619295">
    <property type="component" value="Unassembled WGS sequence"/>
</dbReference>
<dbReference type="InterPro" id="IPR036388">
    <property type="entry name" value="WH-like_DNA-bd_sf"/>
</dbReference>
<dbReference type="AlphaFoldDB" id="A0A927EDV6"/>
<dbReference type="Pfam" id="PF07729">
    <property type="entry name" value="FCD"/>
    <property type="match status" value="1"/>
</dbReference>
<dbReference type="EMBL" id="JACXWY010000027">
    <property type="protein sequence ID" value="MBD3849030.1"/>
    <property type="molecule type" value="Genomic_DNA"/>
</dbReference>
<keyword evidence="2" id="KW-0238">DNA-binding</keyword>